<keyword evidence="2" id="KW-0812">Transmembrane</keyword>
<feature type="region of interest" description="Disordered" evidence="1">
    <location>
        <begin position="1"/>
        <end position="31"/>
    </location>
</feature>
<dbReference type="OrthoDB" id="3926976at2759"/>
<keyword evidence="4" id="KW-1185">Reference proteome</keyword>
<evidence type="ECO:0000313" key="4">
    <source>
        <dbReference type="Proteomes" id="UP000799302"/>
    </source>
</evidence>
<keyword evidence="2" id="KW-0472">Membrane</keyword>
<dbReference type="Proteomes" id="UP000799302">
    <property type="component" value="Unassembled WGS sequence"/>
</dbReference>
<evidence type="ECO:0000313" key="3">
    <source>
        <dbReference type="EMBL" id="KAF2667702.1"/>
    </source>
</evidence>
<reference evidence="3" key="1">
    <citation type="journal article" date="2020" name="Stud. Mycol.">
        <title>101 Dothideomycetes genomes: a test case for predicting lifestyles and emergence of pathogens.</title>
        <authorList>
            <person name="Haridas S."/>
            <person name="Albert R."/>
            <person name="Binder M."/>
            <person name="Bloem J."/>
            <person name="Labutti K."/>
            <person name="Salamov A."/>
            <person name="Andreopoulos B."/>
            <person name="Baker S."/>
            <person name="Barry K."/>
            <person name="Bills G."/>
            <person name="Bluhm B."/>
            <person name="Cannon C."/>
            <person name="Castanera R."/>
            <person name="Culley D."/>
            <person name="Daum C."/>
            <person name="Ezra D."/>
            <person name="Gonzalez J."/>
            <person name="Henrissat B."/>
            <person name="Kuo A."/>
            <person name="Liang C."/>
            <person name="Lipzen A."/>
            <person name="Lutzoni F."/>
            <person name="Magnuson J."/>
            <person name="Mondo S."/>
            <person name="Nolan M."/>
            <person name="Ohm R."/>
            <person name="Pangilinan J."/>
            <person name="Park H.-J."/>
            <person name="Ramirez L."/>
            <person name="Alfaro M."/>
            <person name="Sun H."/>
            <person name="Tritt A."/>
            <person name="Yoshinaga Y."/>
            <person name="Zwiers L.-H."/>
            <person name="Turgeon B."/>
            <person name="Goodwin S."/>
            <person name="Spatafora J."/>
            <person name="Crous P."/>
            <person name="Grigoriev I."/>
        </authorList>
    </citation>
    <scope>NUCLEOTIDE SEQUENCE</scope>
    <source>
        <strain evidence="3">CBS 115976</strain>
    </source>
</reference>
<keyword evidence="2" id="KW-1133">Transmembrane helix</keyword>
<organism evidence="3 4">
    <name type="scientific">Microthyrium microscopicum</name>
    <dbReference type="NCBI Taxonomy" id="703497"/>
    <lineage>
        <taxon>Eukaryota</taxon>
        <taxon>Fungi</taxon>
        <taxon>Dikarya</taxon>
        <taxon>Ascomycota</taxon>
        <taxon>Pezizomycotina</taxon>
        <taxon>Dothideomycetes</taxon>
        <taxon>Dothideomycetes incertae sedis</taxon>
        <taxon>Microthyriales</taxon>
        <taxon>Microthyriaceae</taxon>
        <taxon>Microthyrium</taxon>
    </lineage>
</organism>
<evidence type="ECO:0000256" key="1">
    <source>
        <dbReference type="SAM" id="MobiDB-lite"/>
    </source>
</evidence>
<feature type="transmembrane region" description="Helical" evidence="2">
    <location>
        <begin position="170"/>
        <end position="191"/>
    </location>
</feature>
<accession>A0A6A6U6B8</accession>
<dbReference type="EMBL" id="MU004237">
    <property type="protein sequence ID" value="KAF2667702.1"/>
    <property type="molecule type" value="Genomic_DNA"/>
</dbReference>
<sequence>MIAKTYNPDSEQPRNADRDRPSTSDVNKTSQVERKGFRFRINSILPKLALPVAILVGCAITAGTTYALVRHVQHIIASAKVSSDPNHWTQVARSEAYDACYLGCNDCDDVNFAYNACAMTAKANVTGIICDGNSMWNWRNRYPIECLNAVGVFYKATALKNLKQSYRNQLAIIILTVLAGVLGALLTFKVWKMSMTSRAARIAKEETALVMWPSNSGYFPRPHPEALYHSTSTPRSKSRKTQGNRKTGIAGLFVAFTALFGKAHAYPCTGYDPVADQYFRNANSTIYGVVHGWYSDCYDYECNCITSCSTTSSGTSCSVSCSICTASDAAPSKYVNAVLSAVKACGFQLTDEAPTDVNVRVANPLIEKNKWVKISVNTFNITADKTDSGVQCLHDTIK</sequence>
<dbReference type="AlphaFoldDB" id="A0A6A6U6B8"/>
<feature type="transmembrane region" description="Helical" evidence="2">
    <location>
        <begin position="48"/>
        <end position="69"/>
    </location>
</feature>
<protein>
    <submittedName>
        <fullName evidence="3">Uncharacterized protein</fullName>
    </submittedName>
</protein>
<evidence type="ECO:0000256" key="2">
    <source>
        <dbReference type="SAM" id="Phobius"/>
    </source>
</evidence>
<name>A0A6A6U6B8_9PEZI</name>
<gene>
    <name evidence="3" type="ORF">BT63DRAFT_426553</name>
</gene>
<proteinExistence type="predicted"/>
<feature type="compositionally biased region" description="Basic and acidic residues" evidence="1">
    <location>
        <begin position="11"/>
        <end position="22"/>
    </location>
</feature>